<reference evidence="1" key="1">
    <citation type="submission" date="2022-04" db="EMBL/GenBank/DDBJ databases">
        <title>Flavobacterium pygoscelis sp. nov. isolated from Chinstrap chick (Pygoscelis antarcticus).</title>
        <authorList>
            <person name="Irgang R."/>
            <person name="Poblete-Morales M."/>
            <person name="Avendano-Herrera R."/>
        </authorList>
    </citation>
    <scope>NUCLEOTIDE SEQUENCE</scope>
    <source>
        <strain evidence="1">I-SCBP12n</strain>
    </source>
</reference>
<dbReference type="AlphaFoldDB" id="A0A9X2BKL6"/>
<dbReference type="RefSeq" id="WP_188049888.1">
    <property type="nucleotide sequence ID" value="NZ_JALNUB010000004.1"/>
</dbReference>
<sequence>MIHKKIITPVFLLFFVAFSFSQITTRKQQKENIKQERVSQIIQLVNSKEFKFVARRAFPQGYQSIDLSTNNNYIEFKPDFITSEMPFFGVGYSGIGYGRDKGLSFEGKPIEYSIIKVKEVCELIARVKGDQDFYRISLSIFSEGNATLTISSNNRSSISYEGEISKIVVNKSN</sequence>
<name>A0A9X2BKL6_9FLAO</name>
<dbReference type="InterPro" id="IPR025347">
    <property type="entry name" value="DUF4251"/>
</dbReference>
<protein>
    <submittedName>
        <fullName evidence="1">DUF4251 domain-containing protein</fullName>
    </submittedName>
</protein>
<dbReference type="Pfam" id="PF14059">
    <property type="entry name" value="DUF4251"/>
    <property type="match status" value="1"/>
</dbReference>
<organism evidence="1 2">
    <name type="scientific">Flavobacterium pygoscelis</name>
    <dbReference type="NCBI Taxonomy" id="2893176"/>
    <lineage>
        <taxon>Bacteria</taxon>
        <taxon>Pseudomonadati</taxon>
        <taxon>Bacteroidota</taxon>
        <taxon>Flavobacteriia</taxon>
        <taxon>Flavobacteriales</taxon>
        <taxon>Flavobacteriaceae</taxon>
        <taxon>Flavobacterium</taxon>
    </lineage>
</organism>
<dbReference type="Proteomes" id="UP001139260">
    <property type="component" value="Unassembled WGS sequence"/>
</dbReference>
<dbReference type="Gene3D" id="2.40.128.410">
    <property type="match status" value="1"/>
</dbReference>
<proteinExistence type="predicted"/>
<comment type="caution">
    <text evidence="1">The sequence shown here is derived from an EMBL/GenBank/DDBJ whole genome shotgun (WGS) entry which is preliminary data.</text>
</comment>
<keyword evidence="2" id="KW-1185">Reference proteome</keyword>
<gene>
    <name evidence="1" type="ORF">MW871_06770</name>
</gene>
<dbReference type="EMBL" id="JALNUB010000004">
    <property type="protein sequence ID" value="MCK8141594.1"/>
    <property type="molecule type" value="Genomic_DNA"/>
</dbReference>
<evidence type="ECO:0000313" key="2">
    <source>
        <dbReference type="Proteomes" id="UP001139260"/>
    </source>
</evidence>
<evidence type="ECO:0000313" key="1">
    <source>
        <dbReference type="EMBL" id="MCK8141594.1"/>
    </source>
</evidence>
<accession>A0A9X2BKL6</accession>